<evidence type="ECO:0000259" key="4">
    <source>
        <dbReference type="Pfam" id="PF05592"/>
    </source>
</evidence>
<proteinExistence type="predicted"/>
<dbReference type="InterPro" id="IPR008902">
    <property type="entry name" value="Rhamnosid_concanavalin"/>
</dbReference>
<reference evidence="9" key="1">
    <citation type="journal article" date="2019" name="Int. J. Syst. Evol. Microbiol.">
        <title>The Global Catalogue of Microorganisms (GCM) 10K type strain sequencing project: providing services to taxonomists for standard genome sequencing and annotation.</title>
        <authorList>
            <consortium name="The Broad Institute Genomics Platform"/>
            <consortium name="The Broad Institute Genome Sequencing Center for Infectious Disease"/>
            <person name="Wu L."/>
            <person name="Ma J."/>
        </authorList>
    </citation>
    <scope>NUCLEOTIDE SEQUENCE [LARGE SCALE GENOMIC DNA]</scope>
    <source>
        <strain evidence="9">CECT 7706</strain>
    </source>
</reference>
<feature type="domain" description="Alpha-L-rhamnosidase six-hairpin glycosidase" evidence="6">
    <location>
        <begin position="461"/>
        <end position="791"/>
    </location>
</feature>
<dbReference type="Proteomes" id="UP001236663">
    <property type="component" value="Unassembled WGS sequence"/>
</dbReference>
<dbReference type="Gene3D" id="1.50.10.10">
    <property type="match status" value="1"/>
</dbReference>
<evidence type="ECO:0000256" key="2">
    <source>
        <dbReference type="ARBA" id="ARBA00012652"/>
    </source>
</evidence>
<gene>
    <name evidence="8" type="ORF">QWZ15_00170</name>
</gene>
<protein>
    <recommendedName>
        <fullName evidence="2">alpha-L-rhamnosidase</fullName>
        <ecNumber evidence="2">3.2.1.40</ecNumber>
    </recommendedName>
</protein>
<organism evidence="8 9">
    <name type="scientific">Cyclobacterium jeungdonense</name>
    <dbReference type="NCBI Taxonomy" id="708087"/>
    <lineage>
        <taxon>Bacteria</taxon>
        <taxon>Pseudomonadati</taxon>
        <taxon>Bacteroidota</taxon>
        <taxon>Cytophagia</taxon>
        <taxon>Cytophagales</taxon>
        <taxon>Cyclobacteriaceae</taxon>
        <taxon>Cyclobacterium</taxon>
    </lineage>
</organism>
<dbReference type="EMBL" id="JAUFQS010000001">
    <property type="protein sequence ID" value="MDN3686226.1"/>
    <property type="molecule type" value="Genomic_DNA"/>
</dbReference>
<sequence length="903" mass="102619">MKSCYSLLFIVISVCFSCSPKQNFKVLSLKTSHIDRPLGLEERPVFSWQIRALAGFKQRAYQLLLASHPDKLEPGKADIWDSGKVSSSQSQGVNYPGKMPEDGQRVYWRVIVWDQDNQPASSKGTWFEMGLTQSSSWKSSWISSVPEVDTVPPLLPAPYFRKTFQITEEIQQARLYISGLGYHQVHLNGKKVGDHELDPALTRYDKRVKYVVHDVTDMLMPGDNAIGIVLGNGWYNQHTREAWDFDKAPWRASPAVKAQLMIVDQQGKEQLIKTDATWKVTQSGPIIFDGVHNGETYDARKELGNWSEAAYEDESWQAAIPIEGPQGKLSAQVMPPIRVTDKLEPKTSWDVNDSTVMLDFGQNLTGWANIRVKGPAGSRVKMRYGERIYPDSTLDVEELSRFIWTGDTQTDRYYLKGEGEESWHPFFTYQGFQYLEVTISDPEVELLDIQADVVHTDLTERGYFRSSNDMFNQLQDNFRWSFLGNYHGYPTDCPHREKMGWTGDALLVAETGLYNFDLTRAYLKWLDDFVDEQRETGDLPGIIPTSGWGYTYNQSEDPERGYGPQWEGAFLEVPWQVFRFTGDTSIMQKYYPALKKYVNYLESNANGYLLNFGIDDHKQLENKTQGPFLASAFFYYFSDMLSGMAEVLGNETDSSTYMQLAESIREAFHHRYYDTETGTYDHGGQTSQAIPLFTGMVSSSEEERVLAGLLDVIELKKGHIDAGVVGTKAVLQVLMKFGEDEVLYGMVNKRSFPGWGYWVDELGANTLFQNWDGSQSRNHIMFGTVVDYFFKGLAGIRPLEAYPGFERFLIQPLTDNELEWVEAGHESPYGMIRSHWKKQGKRISLELEVPANSEAEVRLPEGVGSDLLLNGKQVPAADLIRNTDRSGPYARLLVGSGRHVLEF</sequence>
<dbReference type="RefSeq" id="WP_163385807.1">
    <property type="nucleotide sequence ID" value="NZ_JAUFQS010000001.1"/>
</dbReference>
<evidence type="ECO:0000313" key="8">
    <source>
        <dbReference type="EMBL" id="MDN3686226.1"/>
    </source>
</evidence>
<dbReference type="Pfam" id="PF17390">
    <property type="entry name" value="Bac_rhamnosid_C"/>
    <property type="match status" value="1"/>
</dbReference>
<dbReference type="PANTHER" id="PTHR33307:SF6">
    <property type="entry name" value="ALPHA-RHAMNOSIDASE (EUROFUNG)-RELATED"/>
    <property type="match status" value="1"/>
</dbReference>
<dbReference type="GO" id="GO:0016787">
    <property type="term" value="F:hydrolase activity"/>
    <property type="evidence" value="ECO:0007669"/>
    <property type="project" value="UniProtKB-KW"/>
</dbReference>
<dbReference type="InterPro" id="IPR013737">
    <property type="entry name" value="Bac_rhamnosid_N"/>
</dbReference>
<evidence type="ECO:0000259" key="5">
    <source>
        <dbReference type="Pfam" id="PF08531"/>
    </source>
</evidence>
<dbReference type="Pfam" id="PF05592">
    <property type="entry name" value="Bac_rhamnosid"/>
    <property type="match status" value="1"/>
</dbReference>
<comment type="caution">
    <text evidence="8">The sequence shown here is derived from an EMBL/GenBank/DDBJ whole genome shotgun (WGS) entry which is preliminary data.</text>
</comment>
<dbReference type="PIRSF" id="PIRSF010631">
    <property type="entry name" value="A-rhamnsds"/>
    <property type="match status" value="1"/>
</dbReference>
<dbReference type="InterPro" id="IPR012341">
    <property type="entry name" value="6hp_glycosidase-like_sf"/>
</dbReference>
<dbReference type="InterPro" id="IPR016007">
    <property type="entry name" value="Alpha_rhamnosid"/>
</dbReference>
<dbReference type="InterPro" id="IPR013783">
    <property type="entry name" value="Ig-like_fold"/>
</dbReference>
<dbReference type="InterPro" id="IPR035398">
    <property type="entry name" value="Bac_rhamnosid_C"/>
</dbReference>
<evidence type="ECO:0000259" key="7">
    <source>
        <dbReference type="Pfam" id="PF17390"/>
    </source>
</evidence>
<dbReference type="PANTHER" id="PTHR33307">
    <property type="entry name" value="ALPHA-RHAMNOSIDASE (EUROFUNG)"/>
    <property type="match status" value="1"/>
</dbReference>
<dbReference type="SUPFAM" id="SSF49785">
    <property type="entry name" value="Galactose-binding domain-like"/>
    <property type="match status" value="1"/>
</dbReference>
<feature type="domain" description="Alpha-L-rhamnosidase concanavalin-like" evidence="4">
    <location>
        <begin position="351"/>
        <end position="455"/>
    </location>
</feature>
<accession>A0ABT8C1K4</accession>
<dbReference type="Gene3D" id="2.60.120.260">
    <property type="entry name" value="Galactose-binding domain-like"/>
    <property type="match status" value="2"/>
</dbReference>
<feature type="domain" description="Alpha-L-rhamnosidase C-terminal" evidence="7">
    <location>
        <begin position="795"/>
        <end position="864"/>
    </location>
</feature>
<dbReference type="InterPro" id="IPR035396">
    <property type="entry name" value="Bac_rhamnosid6H"/>
</dbReference>
<dbReference type="Gene3D" id="2.60.40.10">
    <property type="entry name" value="Immunoglobulins"/>
    <property type="match status" value="1"/>
</dbReference>
<comment type="catalytic activity">
    <reaction evidence="1">
        <text>Hydrolysis of terminal non-reducing alpha-L-rhamnose residues in alpha-L-rhamnosides.</text>
        <dbReference type="EC" id="3.2.1.40"/>
    </reaction>
</comment>
<dbReference type="Pfam" id="PF25788">
    <property type="entry name" value="Ig_Rha78A_N"/>
    <property type="match status" value="1"/>
</dbReference>
<dbReference type="EC" id="3.2.1.40" evidence="2"/>
<dbReference type="Pfam" id="PF08531">
    <property type="entry name" value="Bac_rhamnosid_N"/>
    <property type="match status" value="1"/>
</dbReference>
<evidence type="ECO:0000256" key="3">
    <source>
        <dbReference type="ARBA" id="ARBA00022801"/>
    </source>
</evidence>
<evidence type="ECO:0000313" key="9">
    <source>
        <dbReference type="Proteomes" id="UP001236663"/>
    </source>
</evidence>
<feature type="domain" description="Bacterial alpha-L-rhamnosidase N-terminal" evidence="5">
    <location>
        <begin position="169"/>
        <end position="340"/>
    </location>
</feature>
<keyword evidence="3 8" id="KW-0378">Hydrolase</keyword>
<name>A0ABT8C1K4_9BACT</name>
<dbReference type="InterPro" id="IPR008928">
    <property type="entry name" value="6-hairpin_glycosidase_sf"/>
</dbReference>
<dbReference type="InterPro" id="IPR008979">
    <property type="entry name" value="Galactose-bd-like_sf"/>
</dbReference>
<dbReference type="SUPFAM" id="SSF48208">
    <property type="entry name" value="Six-hairpin glycosidases"/>
    <property type="match status" value="1"/>
</dbReference>
<evidence type="ECO:0000256" key="1">
    <source>
        <dbReference type="ARBA" id="ARBA00001445"/>
    </source>
</evidence>
<dbReference type="Gene3D" id="2.60.420.10">
    <property type="entry name" value="Maltose phosphorylase, domain 3"/>
    <property type="match status" value="1"/>
</dbReference>
<evidence type="ECO:0000259" key="6">
    <source>
        <dbReference type="Pfam" id="PF17389"/>
    </source>
</evidence>
<dbReference type="Pfam" id="PF17389">
    <property type="entry name" value="Bac_rhamnosid6H"/>
    <property type="match status" value="1"/>
</dbReference>
<keyword evidence="9" id="KW-1185">Reference proteome</keyword>